<dbReference type="PANTHER" id="PTHR24026:SF51">
    <property type="entry name" value="PROTOCADHERIN-LIKE WING POLARITY PROTEIN STAN"/>
    <property type="match status" value="1"/>
</dbReference>
<feature type="domain" description="Cadherin" evidence="10">
    <location>
        <begin position="38"/>
        <end position="78"/>
    </location>
</feature>
<evidence type="ECO:0000259" key="10">
    <source>
        <dbReference type="PROSITE" id="PS50268"/>
    </source>
</evidence>
<keyword evidence="11" id="KW-1185">Reference proteome</keyword>
<dbReference type="Gene3D" id="2.60.40.60">
    <property type="entry name" value="Cadherins"/>
    <property type="match status" value="2"/>
</dbReference>
<keyword evidence="7" id="KW-0472">Membrane</keyword>
<dbReference type="Pfam" id="PF23592">
    <property type="entry name" value="Cadherin_CELSR2_9th"/>
    <property type="match status" value="1"/>
</dbReference>
<evidence type="ECO:0000256" key="4">
    <source>
        <dbReference type="ARBA" id="ARBA00022737"/>
    </source>
</evidence>
<dbReference type="CDD" id="cd11304">
    <property type="entry name" value="Cadherin_repeat"/>
    <property type="match status" value="1"/>
</dbReference>
<comment type="subcellular location">
    <subcellularLocation>
        <location evidence="1">Membrane</location>
    </subcellularLocation>
</comment>
<dbReference type="InterPro" id="IPR015919">
    <property type="entry name" value="Cadherin-like_sf"/>
</dbReference>
<keyword evidence="5 9" id="KW-0106">Calcium</keyword>
<keyword evidence="4" id="KW-0677">Repeat</keyword>
<keyword evidence="8" id="KW-0325">Glycoprotein</keyword>
<keyword evidence="6" id="KW-1133">Transmembrane helix</keyword>
<evidence type="ECO:0000256" key="2">
    <source>
        <dbReference type="ARBA" id="ARBA00022536"/>
    </source>
</evidence>
<dbReference type="InterPro" id="IPR002126">
    <property type="entry name" value="Cadherin-like_dom"/>
</dbReference>
<organism evidence="11 12">
    <name type="scientific">Loa loa</name>
    <name type="common">Eye worm</name>
    <name type="synonym">Filaria loa</name>
    <dbReference type="NCBI Taxonomy" id="7209"/>
    <lineage>
        <taxon>Eukaryota</taxon>
        <taxon>Metazoa</taxon>
        <taxon>Ecdysozoa</taxon>
        <taxon>Nematoda</taxon>
        <taxon>Chromadorea</taxon>
        <taxon>Rhabditida</taxon>
        <taxon>Spirurina</taxon>
        <taxon>Spiruromorpha</taxon>
        <taxon>Filarioidea</taxon>
        <taxon>Onchocercidae</taxon>
        <taxon>Loa</taxon>
    </lineage>
</organism>
<keyword evidence="3" id="KW-0812">Transmembrane</keyword>
<dbReference type="AlphaFoldDB" id="A0A1I7VWJ1"/>
<dbReference type="Proteomes" id="UP000095285">
    <property type="component" value="Unassembled WGS sequence"/>
</dbReference>
<dbReference type="InterPro" id="IPR020894">
    <property type="entry name" value="Cadherin_CS"/>
</dbReference>
<reference evidence="11" key="1">
    <citation type="submission" date="2012-04" db="EMBL/GenBank/DDBJ databases">
        <title>The Genome Sequence of Loa loa.</title>
        <authorList>
            <consortium name="The Broad Institute Genome Sequencing Platform"/>
            <consortium name="Broad Institute Genome Sequencing Center for Infectious Disease"/>
            <person name="Nutman T.B."/>
            <person name="Fink D.L."/>
            <person name="Russ C."/>
            <person name="Young S."/>
            <person name="Zeng Q."/>
            <person name="Gargeya S."/>
            <person name="Alvarado L."/>
            <person name="Berlin A."/>
            <person name="Chapman S.B."/>
            <person name="Chen Z."/>
            <person name="Freedman E."/>
            <person name="Gellesch M."/>
            <person name="Goldberg J."/>
            <person name="Griggs A."/>
            <person name="Gujja S."/>
            <person name="Heilman E.R."/>
            <person name="Heiman D."/>
            <person name="Howarth C."/>
            <person name="Mehta T."/>
            <person name="Neiman D."/>
            <person name="Pearson M."/>
            <person name="Roberts A."/>
            <person name="Saif S."/>
            <person name="Shea T."/>
            <person name="Shenoy N."/>
            <person name="Sisk P."/>
            <person name="Stolte C."/>
            <person name="Sykes S."/>
            <person name="White J."/>
            <person name="Yandava C."/>
            <person name="Haas B."/>
            <person name="Henn M.R."/>
            <person name="Nusbaum C."/>
            <person name="Birren B."/>
        </authorList>
    </citation>
    <scope>NUCLEOTIDE SEQUENCE [LARGE SCALE GENOMIC DNA]</scope>
</reference>
<name>A0A1I7VWJ1_LOALO</name>
<dbReference type="PROSITE" id="PS50268">
    <property type="entry name" value="CADHERIN_2"/>
    <property type="match status" value="1"/>
</dbReference>
<evidence type="ECO:0000256" key="3">
    <source>
        <dbReference type="ARBA" id="ARBA00022692"/>
    </source>
</evidence>
<proteinExistence type="predicted"/>
<dbReference type="InterPro" id="IPR056286">
    <property type="entry name" value="Cadherin_CELSR1-3_9th"/>
</dbReference>
<evidence type="ECO:0000256" key="9">
    <source>
        <dbReference type="PROSITE-ProRule" id="PRU00043"/>
    </source>
</evidence>
<reference evidence="12" key="2">
    <citation type="submission" date="2016-11" db="UniProtKB">
        <authorList>
            <consortium name="WormBaseParasite"/>
        </authorList>
    </citation>
    <scope>IDENTIFICATION</scope>
</reference>
<evidence type="ECO:0000313" key="12">
    <source>
        <dbReference type="WBParaSite" id="EN70_707"/>
    </source>
</evidence>
<dbReference type="STRING" id="7209.A0A1I7VWJ1"/>
<evidence type="ECO:0000256" key="7">
    <source>
        <dbReference type="ARBA" id="ARBA00023136"/>
    </source>
</evidence>
<evidence type="ECO:0000256" key="5">
    <source>
        <dbReference type="ARBA" id="ARBA00022837"/>
    </source>
</evidence>
<evidence type="ECO:0000256" key="1">
    <source>
        <dbReference type="ARBA" id="ARBA00004370"/>
    </source>
</evidence>
<dbReference type="PANTHER" id="PTHR24026">
    <property type="entry name" value="FAT ATYPICAL CADHERIN-RELATED"/>
    <property type="match status" value="1"/>
</dbReference>
<evidence type="ECO:0000313" key="11">
    <source>
        <dbReference type="Proteomes" id="UP000095285"/>
    </source>
</evidence>
<dbReference type="PROSITE" id="PS00232">
    <property type="entry name" value="CADHERIN_1"/>
    <property type="match status" value="1"/>
</dbReference>
<evidence type="ECO:0000256" key="8">
    <source>
        <dbReference type="ARBA" id="ARBA00023180"/>
    </source>
</evidence>
<dbReference type="GO" id="GO:0005886">
    <property type="term" value="C:plasma membrane"/>
    <property type="evidence" value="ECO:0007669"/>
    <property type="project" value="InterPro"/>
</dbReference>
<dbReference type="GO" id="GO:0007156">
    <property type="term" value="P:homophilic cell adhesion via plasma membrane adhesion molecules"/>
    <property type="evidence" value="ECO:0007669"/>
    <property type="project" value="InterPro"/>
</dbReference>
<dbReference type="SUPFAM" id="SSF49313">
    <property type="entry name" value="Cadherin-like"/>
    <property type="match status" value="2"/>
</dbReference>
<dbReference type="GO" id="GO:0005509">
    <property type="term" value="F:calcium ion binding"/>
    <property type="evidence" value="ECO:0007669"/>
    <property type="project" value="UniProtKB-UniRule"/>
</dbReference>
<accession>A0A1I7VWJ1</accession>
<protein>
    <submittedName>
        <fullName evidence="12">Cadherin domain-containing protein</fullName>
    </submittedName>
</protein>
<sequence>MIILRYLLHILTYELEKVKELQDSNQNGVVHILSRTIFDYEAKKNHFFLEIQASSDQLSSIVPVYVHVSDVNDNRPQLRDFTILYANHVDEPVEQEIGYVPAFDPDHNATLEYDIETNDILMVDQYKGSIMLKNVWKRYINAVYKICVSDGPNNVCAKCRFIYIPVDDSIIRDTVTLGLPNIRYEELLDNDVFERFTSAISLLDDWHNDDIWVFSIDTHNKYTNVSFAVHHGQTIQRSERVEGLIRNGLAKLSDIIGMKLMIHRDATCSNEPCPYFQQCRNTQKYVKTTQCQAFNTLSSYNHSLHDDSQYPQMGEIPRQDTNGLCYFRLDERKKNFGENVSKCNMKTSNT</sequence>
<keyword evidence="2" id="KW-0245">EGF-like domain</keyword>
<evidence type="ECO:0000256" key="6">
    <source>
        <dbReference type="ARBA" id="ARBA00022989"/>
    </source>
</evidence>
<dbReference type="WBParaSite" id="EN70_707">
    <property type="protein sequence ID" value="EN70_707"/>
    <property type="gene ID" value="EN70_707"/>
</dbReference>